<keyword evidence="3" id="KW-1185">Reference proteome</keyword>
<feature type="compositionally biased region" description="Basic and acidic residues" evidence="1">
    <location>
        <begin position="27"/>
        <end position="39"/>
    </location>
</feature>
<dbReference type="Proteomes" id="UP000317010">
    <property type="component" value="Unassembled WGS sequence"/>
</dbReference>
<feature type="region of interest" description="Disordered" evidence="1">
    <location>
        <begin position="20"/>
        <end position="39"/>
    </location>
</feature>
<accession>A0A562TKH1</accession>
<evidence type="ECO:0000256" key="1">
    <source>
        <dbReference type="SAM" id="MobiDB-lite"/>
    </source>
</evidence>
<evidence type="ECO:0000313" key="3">
    <source>
        <dbReference type="Proteomes" id="UP000317010"/>
    </source>
</evidence>
<reference evidence="2 3" key="1">
    <citation type="submission" date="2019-07" db="EMBL/GenBank/DDBJ databases">
        <title>Genomic Encyclopedia of Archaeal and Bacterial Type Strains, Phase II (KMG-II): from individual species to whole genera.</title>
        <authorList>
            <person name="Goeker M."/>
        </authorList>
    </citation>
    <scope>NUCLEOTIDE SEQUENCE [LARGE SCALE GENOMIC DNA]</scope>
    <source>
        <strain evidence="2 3">ATCC BAA-1854</strain>
    </source>
</reference>
<dbReference type="EMBL" id="VLLI01000022">
    <property type="protein sequence ID" value="TWI94031.1"/>
    <property type="molecule type" value="Genomic_DNA"/>
</dbReference>
<gene>
    <name evidence="2" type="ORF">JN11_04848</name>
</gene>
<proteinExistence type="predicted"/>
<comment type="caution">
    <text evidence="2">The sequence shown here is derived from an EMBL/GenBank/DDBJ whole genome shotgun (WGS) entry which is preliminary data.</text>
</comment>
<organism evidence="2 3">
    <name type="scientific">Mucilaginibacter frigoritolerans</name>
    <dbReference type="NCBI Taxonomy" id="652788"/>
    <lineage>
        <taxon>Bacteria</taxon>
        <taxon>Pseudomonadati</taxon>
        <taxon>Bacteroidota</taxon>
        <taxon>Sphingobacteriia</taxon>
        <taxon>Sphingobacteriales</taxon>
        <taxon>Sphingobacteriaceae</taxon>
        <taxon>Mucilaginibacter</taxon>
    </lineage>
</organism>
<sequence>MACLPLAELTHPVDATLDLPSLPQAAKRAEEKRGGEKNK</sequence>
<protein>
    <submittedName>
        <fullName evidence="2">Uncharacterized protein</fullName>
    </submittedName>
</protein>
<evidence type="ECO:0000313" key="2">
    <source>
        <dbReference type="EMBL" id="TWI94031.1"/>
    </source>
</evidence>
<dbReference type="AlphaFoldDB" id="A0A562TKH1"/>
<name>A0A562TKH1_9SPHI</name>